<dbReference type="GeneID" id="27687808"/>
<feature type="compositionally biased region" description="Low complexity" evidence="1">
    <location>
        <begin position="27"/>
        <end position="42"/>
    </location>
</feature>
<evidence type="ECO:0000256" key="1">
    <source>
        <dbReference type="SAM" id="MobiDB-lite"/>
    </source>
</evidence>
<sequence>MDRGDMESKKRSHSPDAGSGASHRYGSDSSLSLPSFSPAAPSERYNLPPLSSLTSFAAGGGPPPPPSLHGHMRRSGSEASPPPPVNSAKRLRLDDTGSVGSAGSRDRSQYGSPAGADDLGGGRRHYMHSMPELPGIASITGRPAQNPPAMPLFSPGAMPPSASSHDVDHRSILPSAGHRVVPEYTGTAPPTLPSLKSFSADALPERTRGSPVLSSHYAASDSTRYGPSGAPHYSSSASVLTPSGGTNAIVQSSPGLLSSNRMTLPPFNASSPVSKVPKPPATNLYKREGNATTSTSGTASTSVTSRGSPYQSPRLSPALNPTIATIPPPAASFLQAANGTGPAFAANPFGVSQYGPNYYPSAVKRLDYERKDIPSVLSRVPNPPSSAGEPSTPLGTSSSELHAVGALLHAASAGSPTDRDTGSGDGDLDESGAAGNSEDLESEDLRSGAALRRRTKGPDSEAGEPLGRVLIMGVRKADMEKAKEEAKRKRKPGDVAVVNDERLIKLPKNVEERFLGHVNYTGPRVKVPGSIRVEDIELFLLPQFTSEHHYSTIEVRIPAHLLTFKNNVAVRRSAVWGTDVYADDSDVVGMIIHSGWYKPIDSPVTKTVRALGLTTERREPETQIKQEPLSPNDEDKNGQQVSTTVEDSATQSSVPPETATVRVLPQPPPEPITGKVDPRDGLPDHDLHVTLRILPRLVKYSGSSRNGIESRGWGGLHDGESVRIENVVLADKGTVGRKGRKTGAKGWSAMARIVARELIAMEQGDDDGEGDWGWGTKEPAEGFGTVTFVFSDFDGEACLKYSPKLLIDWPPYLRDLFWDSETCLQRAREKGKHYADGTESASQRAQEIVQRRVEVQERKAEFTGEELRRMRDWPYWRIRMLKDTLFLEDGYGKRYELSRRKEGDSQAELYQLTECKGGLGRPTQPSPPAPAVHAENLGWQDLEWTEAGVAFANGERVAVARFFWRRQDRPVEQERKHLTPVERDRKRPREEESASEEGIDVEGQATAEAQHQSLPEQPVKRRRTEETASVESVTTAPTSMPQDSAASTPTSASDNSKVVANHAAPAGVQSPTSKTTSSPAIPALSAQPDVPSTTSLLPA</sequence>
<dbReference type="AlphaFoldDB" id="A0A0L0HGS1"/>
<keyword evidence="3" id="KW-1185">Reference proteome</keyword>
<evidence type="ECO:0008006" key="4">
    <source>
        <dbReference type="Google" id="ProtNLM"/>
    </source>
</evidence>
<feature type="region of interest" description="Disordered" evidence="1">
    <location>
        <begin position="1"/>
        <end position="169"/>
    </location>
</feature>
<dbReference type="RefSeq" id="XP_016608048.1">
    <property type="nucleotide sequence ID" value="XM_016752595.1"/>
</dbReference>
<feature type="compositionally biased region" description="Low complexity" evidence="1">
    <location>
        <begin position="1027"/>
        <end position="1036"/>
    </location>
</feature>
<dbReference type="Pfam" id="PF08642">
    <property type="entry name" value="Rxt3"/>
    <property type="match status" value="1"/>
</dbReference>
<feature type="region of interest" description="Disordered" evidence="1">
    <location>
        <begin position="411"/>
        <end position="467"/>
    </location>
</feature>
<feature type="region of interest" description="Disordered" evidence="1">
    <location>
        <begin position="268"/>
        <end position="323"/>
    </location>
</feature>
<dbReference type="InterPro" id="IPR013951">
    <property type="entry name" value="Rxt3"/>
</dbReference>
<feature type="region of interest" description="Disordered" evidence="1">
    <location>
        <begin position="202"/>
        <end position="241"/>
    </location>
</feature>
<accession>A0A0L0HGS1</accession>
<dbReference type="STRING" id="645134.A0A0L0HGS1"/>
<dbReference type="OrthoDB" id="3596986at2759"/>
<dbReference type="EMBL" id="KQ257456">
    <property type="protein sequence ID" value="KND00009.1"/>
    <property type="molecule type" value="Genomic_DNA"/>
</dbReference>
<dbReference type="OMA" id="KPHSTHP"/>
<feature type="compositionally biased region" description="Polar residues" evidence="1">
    <location>
        <begin position="1069"/>
        <end position="1079"/>
    </location>
</feature>
<reference evidence="2 3" key="1">
    <citation type="submission" date="2009-08" db="EMBL/GenBank/DDBJ databases">
        <title>The Genome Sequence of Spizellomyces punctatus strain DAOM BR117.</title>
        <authorList>
            <consortium name="The Broad Institute Genome Sequencing Platform"/>
            <person name="Russ C."/>
            <person name="Cuomo C."/>
            <person name="Shea T."/>
            <person name="Young S.K."/>
            <person name="Zeng Q."/>
            <person name="Koehrsen M."/>
            <person name="Haas B."/>
            <person name="Borodovsky M."/>
            <person name="Guigo R."/>
            <person name="Alvarado L."/>
            <person name="Berlin A."/>
            <person name="Bochicchio J."/>
            <person name="Borenstein D."/>
            <person name="Chapman S."/>
            <person name="Chen Z."/>
            <person name="Engels R."/>
            <person name="Freedman E."/>
            <person name="Gellesch M."/>
            <person name="Goldberg J."/>
            <person name="Griggs A."/>
            <person name="Gujja S."/>
            <person name="Heiman D."/>
            <person name="Hepburn T."/>
            <person name="Howarth C."/>
            <person name="Jen D."/>
            <person name="Larson L."/>
            <person name="Lewis B."/>
            <person name="Mehta T."/>
            <person name="Park D."/>
            <person name="Pearson M."/>
            <person name="Roberts A."/>
            <person name="Saif S."/>
            <person name="Shenoy N."/>
            <person name="Sisk P."/>
            <person name="Stolte C."/>
            <person name="Sykes S."/>
            <person name="Thomson T."/>
            <person name="Walk T."/>
            <person name="White J."/>
            <person name="Yandava C."/>
            <person name="Burger G."/>
            <person name="Gray M.W."/>
            <person name="Holland P.W.H."/>
            <person name="King N."/>
            <person name="Lang F.B.F."/>
            <person name="Roger A.J."/>
            <person name="Ruiz-Trillo I."/>
            <person name="Lander E."/>
            <person name="Nusbaum C."/>
        </authorList>
    </citation>
    <scope>NUCLEOTIDE SEQUENCE [LARGE SCALE GENOMIC DNA]</scope>
    <source>
        <strain evidence="2 3">DAOM BR117</strain>
    </source>
</reference>
<dbReference type="InParanoid" id="A0A0L0HGS1"/>
<feature type="compositionally biased region" description="Low complexity" evidence="1">
    <location>
        <begin position="1043"/>
        <end position="1056"/>
    </location>
</feature>
<feature type="compositionally biased region" description="Polar residues" evidence="1">
    <location>
        <begin position="1090"/>
        <end position="1099"/>
    </location>
</feature>
<feature type="compositionally biased region" description="Polar residues" evidence="1">
    <location>
        <begin position="638"/>
        <end position="655"/>
    </location>
</feature>
<dbReference type="VEuPathDB" id="FungiDB:SPPG_04356"/>
<feature type="compositionally biased region" description="Basic and acidic residues" evidence="1">
    <location>
        <begin position="975"/>
        <end position="992"/>
    </location>
</feature>
<name>A0A0L0HGS1_SPIPD</name>
<proteinExistence type="predicted"/>
<dbReference type="Proteomes" id="UP000053201">
    <property type="component" value="Unassembled WGS sequence"/>
</dbReference>
<evidence type="ECO:0000313" key="3">
    <source>
        <dbReference type="Proteomes" id="UP000053201"/>
    </source>
</evidence>
<feature type="compositionally biased region" description="Low complexity" evidence="1">
    <location>
        <begin position="291"/>
        <end position="308"/>
    </location>
</feature>
<feature type="region of interest" description="Disordered" evidence="1">
    <location>
        <begin position="975"/>
        <end position="1099"/>
    </location>
</feature>
<feature type="compositionally biased region" description="Basic and acidic residues" evidence="1">
    <location>
        <begin position="615"/>
        <end position="624"/>
    </location>
</feature>
<feature type="region of interest" description="Disordered" evidence="1">
    <location>
        <begin position="612"/>
        <end position="684"/>
    </location>
</feature>
<protein>
    <recommendedName>
        <fullName evidence="4">Histone deacetylation protein Rxt3</fullName>
    </recommendedName>
</protein>
<feature type="region of interest" description="Disordered" evidence="1">
    <location>
        <begin position="375"/>
        <end position="398"/>
    </location>
</feature>
<organism evidence="2 3">
    <name type="scientific">Spizellomyces punctatus (strain DAOM BR117)</name>
    <dbReference type="NCBI Taxonomy" id="645134"/>
    <lineage>
        <taxon>Eukaryota</taxon>
        <taxon>Fungi</taxon>
        <taxon>Fungi incertae sedis</taxon>
        <taxon>Chytridiomycota</taxon>
        <taxon>Chytridiomycota incertae sedis</taxon>
        <taxon>Chytridiomycetes</taxon>
        <taxon>Spizellomycetales</taxon>
        <taxon>Spizellomycetaceae</taxon>
        <taxon>Spizellomyces</taxon>
    </lineage>
</organism>
<gene>
    <name evidence="2" type="ORF">SPPG_04356</name>
</gene>
<evidence type="ECO:0000313" key="2">
    <source>
        <dbReference type="EMBL" id="KND00009.1"/>
    </source>
</evidence>